<evidence type="ECO:0000313" key="1">
    <source>
        <dbReference type="EMBL" id="SVB73442.1"/>
    </source>
</evidence>
<dbReference type="EMBL" id="UINC01055024">
    <property type="protein sequence ID" value="SVB73442.1"/>
    <property type="molecule type" value="Genomic_DNA"/>
</dbReference>
<name>A0A382GF24_9ZZZZ</name>
<reference evidence="1" key="1">
    <citation type="submission" date="2018-05" db="EMBL/GenBank/DDBJ databases">
        <authorList>
            <person name="Lanie J.A."/>
            <person name="Ng W.-L."/>
            <person name="Kazmierczak K.M."/>
            <person name="Andrzejewski T.M."/>
            <person name="Davidsen T.M."/>
            <person name="Wayne K.J."/>
            <person name="Tettelin H."/>
            <person name="Glass J.I."/>
            <person name="Rusch D."/>
            <person name="Podicherti R."/>
            <person name="Tsui H.-C.T."/>
            <person name="Winkler M.E."/>
        </authorList>
    </citation>
    <scope>NUCLEOTIDE SEQUENCE</scope>
</reference>
<proteinExistence type="predicted"/>
<feature type="non-terminal residue" evidence="1">
    <location>
        <position position="120"/>
    </location>
</feature>
<gene>
    <name evidence="1" type="ORF">METZ01_LOCUS226296</name>
</gene>
<sequence>MPKNVLWKFLPTAFLVLVSFTLITPFDDQDLGEYALSQSTSDANATLYPNYLKFEKVLNEVKEGLSDDEKVDFKSLKDFATQNRLDYAEYYKPPTGVLGTVASRLLPFAVKPGIRASYEK</sequence>
<organism evidence="1">
    <name type="scientific">marine metagenome</name>
    <dbReference type="NCBI Taxonomy" id="408172"/>
    <lineage>
        <taxon>unclassified sequences</taxon>
        <taxon>metagenomes</taxon>
        <taxon>ecological metagenomes</taxon>
    </lineage>
</organism>
<accession>A0A382GF24</accession>
<dbReference type="AlphaFoldDB" id="A0A382GF24"/>
<protein>
    <submittedName>
        <fullName evidence="1">Uncharacterized protein</fullName>
    </submittedName>
</protein>